<sequence length="1155" mass="134093">MEKIFIWFLSRRKINVPLYSKMVKENDCWLSKLLLLAELSKFDEERQDILVSVDKLIDYTKRKEMQSNLHSLYNLTLNLCSEEPKQYLNTLKTERNLNQENAQEKIYQSFKNNKNLQSANYAFTQNNQQLNLKNSYINSKMSKQDLNKPDILNLSKKKQILNKMKENKSKSGKNLFKSQNLIMPKSNLEKSQSSQNSLNKQFTIDSMNFKEKPCFNSAFGNFQGYSINNINNMGKNQINSMQMESDKNEQGKLFSNRKMNQNEALMHKNLLNQYQLYEKYKKSKESTNEPKHFGYQPNQLNSQFYNNPNLNHLKDLKDINYLEALKTNLINKQMANMNSNDMNQLSSSNNELAKMQLKSKLGVNSFGMNLNPNYTQKINQNMSQNIDQNIKQNFNKKSINMLNQLYGQNINPNFKINTKPFNKNFNYKNRNLQISDSYGQIICPQPERMSNVMRNGIENPFLKKVPNIVSPGIKNDPMGNINDMNQLNQNYVNKILQMQKYEQHDPYNRQRLSNEINMLNIKNDKKIYQKYIEKIKNNLKNEQMNMDNANLNNINNANIQNYIQEMNIKLNESQNKNFSMNQFNQKFYPNPIYYYQNTKPENLQEYLLKQNLANEAKRKNFNSQMKPNFSNINPANLHLLKANGLNMQNLNSMENLQKMQYINNLQNSIQNPNLNQNTNHNHNSNPIQNQSNVNLANLAQMQHFLNLPPNLKNLQTMQNFRNLQNDYKMNSKQNQNPQFKWNNNNKQKLEEKSKLNLFNSLNTKSSNITHDKTNPISKIIKRNDVKPLDLSVNTRSKSNLSVTSVGSCSTIDINDRNFTKAESQSIVYNKSLTASISDDRLTKSSNNKTFIHNAVPNVLPPLTVMKNFANTAQPDQMINSVWNNNFKNNAICSPRFMSQSLISLNNGQVKPISQLTTQDFVDSTKNDKMIIMNSAKVTNIRESKIGSIEISFEIKTNLNSEIKETLVSIYCTPEHPFFVMNQGWSSVDPEKTFSHYNLTVAKLKLNDTIVSLSHISQVESISQKSENKTIIEIEKSSNSTGIHNINVDSNTHNDGKSGKSQEILHKKILEISNDEKIRNIFKRKYDFVDKSQPLIKRPHISTKPIIPNSSSKSYDNIVTPKRKFLNDYYENEKFKNLKNEEKPSAQITLPISSSN</sequence>
<keyword evidence="6" id="KW-0539">Nucleus</keyword>
<comment type="subcellular location">
    <subcellularLocation>
        <location evidence="1">Nucleus</location>
    </subcellularLocation>
</comment>
<dbReference type="Gene3D" id="2.170.16.10">
    <property type="entry name" value="Hedgehog/Intein (Hint) domain"/>
    <property type="match status" value="1"/>
</dbReference>
<evidence type="ECO:0000256" key="1">
    <source>
        <dbReference type="ARBA" id="ARBA00004123"/>
    </source>
</evidence>
<dbReference type="EMBL" id="LWCA01000644">
    <property type="protein sequence ID" value="OAF67501.1"/>
    <property type="molecule type" value="Genomic_DNA"/>
</dbReference>
<dbReference type="GO" id="GO:0003723">
    <property type="term" value="F:RNA binding"/>
    <property type="evidence" value="ECO:0007669"/>
    <property type="project" value="InterPro"/>
</dbReference>
<feature type="coiled-coil region" evidence="7">
    <location>
        <begin position="532"/>
        <end position="576"/>
    </location>
</feature>
<dbReference type="InterPro" id="IPR003652">
    <property type="entry name" value="Ataxin_AXH_dom"/>
</dbReference>
<comment type="caution">
    <text evidence="9">The sequence shown here is derived from an EMBL/GenBank/DDBJ whole genome shotgun (WGS) entry which is preliminary data.</text>
</comment>
<evidence type="ECO:0000256" key="4">
    <source>
        <dbReference type="ARBA" id="ARBA00023125"/>
    </source>
</evidence>
<keyword evidence="7" id="KW-0175">Coiled coil</keyword>
<protein>
    <recommendedName>
        <fullName evidence="8">AXH domain-containing protein</fullName>
    </recommendedName>
</protein>
<reference evidence="9 10" key="1">
    <citation type="submission" date="2016-04" db="EMBL/GenBank/DDBJ databases">
        <title>The genome of Intoshia linei affirms orthonectids as highly simplified spiralians.</title>
        <authorList>
            <person name="Mikhailov K.V."/>
            <person name="Slusarev G.S."/>
            <person name="Nikitin M.A."/>
            <person name="Logacheva M.D."/>
            <person name="Penin A."/>
            <person name="Aleoshin V."/>
            <person name="Panchin Y.V."/>
        </authorList>
    </citation>
    <scope>NUCLEOTIDE SEQUENCE [LARGE SCALE GENOMIC DNA]</scope>
    <source>
        <strain evidence="9">Intl2013</strain>
        <tissue evidence="9">Whole animal</tissue>
    </source>
</reference>
<dbReference type="GO" id="GO:0005634">
    <property type="term" value="C:nucleus"/>
    <property type="evidence" value="ECO:0007669"/>
    <property type="project" value="UniProtKB-SubCell"/>
</dbReference>
<evidence type="ECO:0000313" key="9">
    <source>
        <dbReference type="EMBL" id="OAF67501.1"/>
    </source>
</evidence>
<dbReference type="GO" id="GO:0006355">
    <property type="term" value="P:regulation of DNA-templated transcription"/>
    <property type="evidence" value="ECO:0007669"/>
    <property type="project" value="InterPro"/>
</dbReference>
<dbReference type="InterPro" id="IPR043404">
    <property type="entry name" value="ATAXIN1-like"/>
</dbReference>
<dbReference type="SUPFAM" id="SSF102031">
    <property type="entry name" value="AXH domain"/>
    <property type="match status" value="1"/>
</dbReference>
<proteinExistence type="predicted"/>
<dbReference type="AlphaFoldDB" id="A0A177B1J1"/>
<gene>
    <name evidence="9" type="ORF">A3Q56_04644</name>
</gene>
<evidence type="ECO:0000256" key="6">
    <source>
        <dbReference type="ARBA" id="ARBA00023242"/>
    </source>
</evidence>
<evidence type="ECO:0000259" key="8">
    <source>
        <dbReference type="PROSITE" id="PS51148"/>
    </source>
</evidence>
<keyword evidence="2" id="KW-0678">Repressor</keyword>
<dbReference type="PROSITE" id="PS51148">
    <property type="entry name" value="AXH"/>
    <property type="match status" value="1"/>
</dbReference>
<evidence type="ECO:0000256" key="7">
    <source>
        <dbReference type="SAM" id="Coils"/>
    </source>
</evidence>
<keyword evidence="10" id="KW-1185">Reference proteome</keyword>
<dbReference type="Proteomes" id="UP000078046">
    <property type="component" value="Unassembled WGS sequence"/>
</dbReference>
<dbReference type="SMART" id="SM00536">
    <property type="entry name" value="AXH"/>
    <property type="match status" value="1"/>
</dbReference>
<accession>A0A177B1J1</accession>
<evidence type="ECO:0000256" key="3">
    <source>
        <dbReference type="ARBA" id="ARBA00023015"/>
    </source>
</evidence>
<keyword evidence="5" id="KW-0804">Transcription</keyword>
<organism evidence="9 10">
    <name type="scientific">Intoshia linei</name>
    <dbReference type="NCBI Taxonomy" id="1819745"/>
    <lineage>
        <taxon>Eukaryota</taxon>
        <taxon>Metazoa</taxon>
        <taxon>Spiralia</taxon>
        <taxon>Lophotrochozoa</taxon>
        <taxon>Mesozoa</taxon>
        <taxon>Orthonectida</taxon>
        <taxon>Rhopaluridae</taxon>
        <taxon>Intoshia</taxon>
    </lineage>
</organism>
<keyword evidence="3" id="KW-0805">Transcription regulation</keyword>
<name>A0A177B1J1_9BILA</name>
<evidence type="ECO:0000256" key="2">
    <source>
        <dbReference type="ARBA" id="ARBA00022491"/>
    </source>
</evidence>
<dbReference type="PANTHER" id="PTHR13392:SF13">
    <property type="entry name" value="AXH DOMAIN-CONTAINING PROTEIN"/>
    <property type="match status" value="1"/>
</dbReference>
<dbReference type="OrthoDB" id="1919336at2759"/>
<dbReference type="GO" id="GO:0003677">
    <property type="term" value="F:DNA binding"/>
    <property type="evidence" value="ECO:0007669"/>
    <property type="project" value="UniProtKB-KW"/>
</dbReference>
<evidence type="ECO:0000313" key="10">
    <source>
        <dbReference type="Proteomes" id="UP000078046"/>
    </source>
</evidence>
<dbReference type="PANTHER" id="PTHR13392">
    <property type="entry name" value="ATAXIN 1"/>
    <property type="match status" value="1"/>
</dbReference>
<evidence type="ECO:0000256" key="5">
    <source>
        <dbReference type="ARBA" id="ARBA00023163"/>
    </source>
</evidence>
<feature type="domain" description="AXH" evidence="8">
    <location>
        <begin position="884"/>
        <end position="1020"/>
    </location>
</feature>
<keyword evidence="4" id="KW-0238">DNA-binding</keyword>
<dbReference type="Pfam" id="PF08517">
    <property type="entry name" value="AXH"/>
    <property type="match status" value="1"/>
</dbReference>
<dbReference type="InterPro" id="IPR036096">
    <property type="entry name" value="Ataxin_AXH_dom_sf"/>
</dbReference>